<dbReference type="InterPro" id="IPR036390">
    <property type="entry name" value="WH_DNA-bd_sf"/>
</dbReference>
<dbReference type="PANTHER" id="PTHR43252">
    <property type="entry name" value="TRANSCRIPTIONAL REGULATOR YQJI"/>
    <property type="match status" value="1"/>
</dbReference>
<dbReference type="Gene3D" id="1.10.10.10">
    <property type="entry name" value="Winged helix-like DNA-binding domain superfamily/Winged helix DNA-binding domain"/>
    <property type="match status" value="1"/>
</dbReference>
<dbReference type="InterPro" id="IPR005149">
    <property type="entry name" value="Tscrpt_reg_PadR_N"/>
</dbReference>
<dbReference type="EMBL" id="JACCFO010000001">
    <property type="protein sequence ID" value="NYI94811.1"/>
    <property type="molecule type" value="Genomic_DNA"/>
</dbReference>
<gene>
    <name evidence="3" type="ORF">HNR12_001088</name>
</gene>
<feature type="region of interest" description="Disordered" evidence="1">
    <location>
        <begin position="282"/>
        <end position="313"/>
    </location>
</feature>
<dbReference type="SUPFAM" id="SSF46785">
    <property type="entry name" value="Winged helix' DNA-binding domain"/>
    <property type="match status" value="1"/>
</dbReference>
<dbReference type="RefSeq" id="WP_179766449.1">
    <property type="nucleotide sequence ID" value="NZ_JACCFO010000001.1"/>
</dbReference>
<evidence type="ECO:0000313" key="4">
    <source>
        <dbReference type="Proteomes" id="UP000575985"/>
    </source>
</evidence>
<evidence type="ECO:0000259" key="2">
    <source>
        <dbReference type="Pfam" id="PF03551"/>
    </source>
</evidence>
<feature type="compositionally biased region" description="Pro residues" evidence="1">
    <location>
        <begin position="89"/>
        <end position="106"/>
    </location>
</feature>
<keyword evidence="4" id="KW-1185">Reference proteome</keyword>
<dbReference type="GO" id="GO:0003677">
    <property type="term" value="F:DNA binding"/>
    <property type="evidence" value="ECO:0007669"/>
    <property type="project" value="UniProtKB-KW"/>
</dbReference>
<sequence>MTAIPMPWTWRGPGGPGFAAAARFAHAARAAHDAVRDHDETEDAADPRTGPRGRPGRWGGWGGWHGPRAVLRAAAGGHGGPGGRGHHPGFPPPHPPHMPPVPPGAPHGPWGGGPFPPNPFEMFGGGRRRRGGPRARRGDVRTGILLLLAEEPRSGYEVIREGRERSGGAWRPSPGSVYPMLQQLEDEGLVRLAENAEGGRRRPFELTDEGHAYVERHAAELTPPWDAVPEEYEDALSRYAEISALAAQLSAAAAQVAQAGTEEQVERAKRLLGETKRGLYRILAEEDPAEEPAPGGADGSDGPDGTAPRGTAG</sequence>
<dbReference type="AlphaFoldDB" id="A0A853BJQ1"/>
<dbReference type="InterPro" id="IPR036388">
    <property type="entry name" value="WH-like_DNA-bd_sf"/>
</dbReference>
<evidence type="ECO:0000313" key="3">
    <source>
        <dbReference type="EMBL" id="NYI94811.1"/>
    </source>
</evidence>
<feature type="compositionally biased region" description="Gly residues" evidence="1">
    <location>
        <begin position="56"/>
        <end position="65"/>
    </location>
</feature>
<dbReference type="Proteomes" id="UP000575985">
    <property type="component" value="Unassembled WGS sequence"/>
</dbReference>
<comment type="caution">
    <text evidence="3">The sequence shown here is derived from an EMBL/GenBank/DDBJ whole genome shotgun (WGS) entry which is preliminary data.</text>
</comment>
<protein>
    <submittedName>
        <fullName evidence="3">DNA-binding PadR family transcriptional regulator</fullName>
    </submittedName>
</protein>
<organism evidence="3 4">
    <name type="scientific">Streptomonospora nanhaiensis</name>
    <dbReference type="NCBI Taxonomy" id="1323731"/>
    <lineage>
        <taxon>Bacteria</taxon>
        <taxon>Bacillati</taxon>
        <taxon>Actinomycetota</taxon>
        <taxon>Actinomycetes</taxon>
        <taxon>Streptosporangiales</taxon>
        <taxon>Nocardiopsidaceae</taxon>
        <taxon>Streptomonospora</taxon>
    </lineage>
</organism>
<feature type="domain" description="Transcription regulator PadR N-terminal" evidence="2">
    <location>
        <begin position="144"/>
        <end position="215"/>
    </location>
</feature>
<dbReference type="Pfam" id="PF03551">
    <property type="entry name" value="PadR"/>
    <property type="match status" value="1"/>
</dbReference>
<keyword evidence="3" id="KW-0238">DNA-binding</keyword>
<dbReference type="PANTHER" id="PTHR43252:SF2">
    <property type="entry name" value="TRANSCRIPTION REGULATOR, PADR-LIKE FAMILY"/>
    <property type="match status" value="1"/>
</dbReference>
<name>A0A853BJQ1_9ACTN</name>
<evidence type="ECO:0000256" key="1">
    <source>
        <dbReference type="SAM" id="MobiDB-lite"/>
    </source>
</evidence>
<proteinExistence type="predicted"/>
<feature type="region of interest" description="Disordered" evidence="1">
    <location>
        <begin position="33"/>
        <end position="137"/>
    </location>
</feature>
<feature type="compositionally biased region" description="Low complexity" evidence="1">
    <location>
        <begin position="303"/>
        <end position="313"/>
    </location>
</feature>
<reference evidence="3 4" key="1">
    <citation type="submission" date="2020-07" db="EMBL/GenBank/DDBJ databases">
        <title>Sequencing the genomes of 1000 actinobacteria strains.</title>
        <authorList>
            <person name="Klenk H.-P."/>
        </authorList>
    </citation>
    <scope>NUCLEOTIDE SEQUENCE [LARGE SCALE GENOMIC DNA]</scope>
    <source>
        <strain evidence="3 4">DSM 45927</strain>
    </source>
</reference>
<accession>A0A853BJQ1</accession>
<feature type="compositionally biased region" description="Basic residues" evidence="1">
    <location>
        <begin position="126"/>
        <end position="135"/>
    </location>
</feature>